<feature type="transmembrane region" description="Helical" evidence="1">
    <location>
        <begin position="12"/>
        <end position="35"/>
    </location>
</feature>
<dbReference type="InterPro" id="IPR057359">
    <property type="entry name" value="YfjL_N"/>
</dbReference>
<proteinExistence type="predicted"/>
<dbReference type="RefSeq" id="WP_323692039.1">
    <property type="nucleotide sequence ID" value="NZ_CP116341.1"/>
</dbReference>
<evidence type="ECO:0000259" key="2">
    <source>
        <dbReference type="Pfam" id="PF25425"/>
    </source>
</evidence>
<protein>
    <recommendedName>
        <fullName evidence="2">YfjL-like N-terminal domain-containing protein</fullName>
    </recommendedName>
</protein>
<dbReference type="Proteomes" id="UP001303532">
    <property type="component" value="Chromosome"/>
</dbReference>
<keyword evidence="1" id="KW-0472">Membrane</keyword>
<organism evidence="3 4">
    <name type="scientific">Sporosarcina jeotgali</name>
    <dbReference type="NCBI Taxonomy" id="3020056"/>
    <lineage>
        <taxon>Bacteria</taxon>
        <taxon>Bacillati</taxon>
        <taxon>Bacillota</taxon>
        <taxon>Bacilli</taxon>
        <taxon>Bacillales</taxon>
        <taxon>Caryophanaceae</taxon>
        <taxon>Sporosarcina</taxon>
    </lineage>
</organism>
<name>A0ABZ0KVD3_9BACL</name>
<reference evidence="3 4" key="1">
    <citation type="submission" date="2023-01" db="EMBL/GenBank/DDBJ databases">
        <title>Sporosarcina sp. nov., isolated from Korean tranditional fermented seafood 'Jeotgal'.</title>
        <authorList>
            <person name="Yang A.-I."/>
        </authorList>
    </citation>
    <scope>NUCLEOTIDE SEQUENCE [LARGE SCALE GENOMIC DNA]</scope>
    <source>
        <strain evidence="3 4">B2O-1</strain>
    </source>
</reference>
<evidence type="ECO:0000256" key="1">
    <source>
        <dbReference type="SAM" id="Phobius"/>
    </source>
</evidence>
<dbReference type="EMBL" id="CP116341">
    <property type="protein sequence ID" value="WOV84382.1"/>
    <property type="molecule type" value="Genomic_DNA"/>
</dbReference>
<gene>
    <name evidence="3" type="ORF">PGH26_00090</name>
</gene>
<dbReference type="Pfam" id="PF25425">
    <property type="entry name" value="YfjL_N"/>
    <property type="match status" value="1"/>
</dbReference>
<sequence length="205" mass="23850">MNSSKKGWTISIFIWIVTGILLLLILGTVFLFMYLRASLVPDEKEMEKATEQAEQYLQTKYPEMKYQISHISYNSEEQSGNYDYAAMVIDIETQKSFMVYENRITGKMEDDISIQEEEEFLKQVKPKIVSYINQKFGETNEISLTASYEVGGIPSLNIGLNNNKEELSEEMFLSFINYLQNELKIEHAYVSIQYDNGNELWDTSY</sequence>
<accession>A0ABZ0KVD3</accession>
<evidence type="ECO:0000313" key="3">
    <source>
        <dbReference type="EMBL" id="WOV84382.1"/>
    </source>
</evidence>
<evidence type="ECO:0000313" key="4">
    <source>
        <dbReference type="Proteomes" id="UP001303532"/>
    </source>
</evidence>
<keyword evidence="4" id="KW-1185">Reference proteome</keyword>
<keyword evidence="1" id="KW-0812">Transmembrane</keyword>
<keyword evidence="1" id="KW-1133">Transmembrane helix</keyword>
<feature type="domain" description="YfjL-like N-terminal" evidence="2">
    <location>
        <begin position="20"/>
        <end position="111"/>
    </location>
</feature>